<accession>B8CD08</accession>
<evidence type="ECO:0000313" key="3">
    <source>
        <dbReference type="EMBL" id="EED88386.1"/>
    </source>
</evidence>
<dbReference type="InterPro" id="IPR036910">
    <property type="entry name" value="HMG_box_dom_sf"/>
</dbReference>
<dbReference type="HOGENOM" id="CLU_910552_0_0_1"/>
<feature type="compositionally biased region" description="Polar residues" evidence="2">
    <location>
        <begin position="163"/>
        <end position="181"/>
    </location>
</feature>
<dbReference type="PANTHER" id="PTHR48112">
    <property type="entry name" value="HIGH MOBILITY GROUP PROTEIN DSP1"/>
    <property type="match status" value="1"/>
</dbReference>
<evidence type="ECO:0000313" key="4">
    <source>
        <dbReference type="Proteomes" id="UP000001449"/>
    </source>
</evidence>
<dbReference type="GO" id="GO:0003677">
    <property type="term" value="F:DNA binding"/>
    <property type="evidence" value="ECO:0007669"/>
    <property type="project" value="UniProtKB-KW"/>
</dbReference>
<evidence type="ECO:0000256" key="2">
    <source>
        <dbReference type="SAM" id="MobiDB-lite"/>
    </source>
</evidence>
<feature type="region of interest" description="Disordered" evidence="2">
    <location>
        <begin position="156"/>
        <end position="181"/>
    </location>
</feature>
<dbReference type="RefSeq" id="XP_002294031.1">
    <property type="nucleotide sequence ID" value="XM_002293995.1"/>
</dbReference>
<feature type="region of interest" description="Disordered" evidence="2">
    <location>
        <begin position="1"/>
        <end position="28"/>
    </location>
</feature>
<dbReference type="GeneID" id="7441866"/>
<dbReference type="EMBL" id="CM000650">
    <property type="protein sequence ID" value="EED88386.1"/>
    <property type="molecule type" value="Genomic_DNA"/>
</dbReference>
<gene>
    <name evidence="3" type="ORF">THAPSDRAFT_10035</name>
</gene>
<dbReference type="PaxDb" id="35128-Thaps10035"/>
<dbReference type="AlphaFoldDB" id="B8CD08"/>
<name>B8CD08_THAPS</name>
<protein>
    <recommendedName>
        <fullName evidence="5">HMG box domain-containing protein</fullName>
    </recommendedName>
</protein>
<keyword evidence="4" id="KW-1185">Reference proteome</keyword>
<dbReference type="SUPFAM" id="SSF47095">
    <property type="entry name" value="HMG-box"/>
    <property type="match status" value="1"/>
</dbReference>
<proteinExistence type="predicted"/>
<dbReference type="InParanoid" id="B8CD08"/>
<evidence type="ECO:0008006" key="5">
    <source>
        <dbReference type="Google" id="ProtNLM"/>
    </source>
</evidence>
<dbReference type="InterPro" id="IPR050342">
    <property type="entry name" value="HMGB"/>
</dbReference>
<organism evidence="3 4">
    <name type="scientific">Thalassiosira pseudonana</name>
    <name type="common">Marine diatom</name>
    <name type="synonym">Cyclotella nana</name>
    <dbReference type="NCBI Taxonomy" id="35128"/>
    <lineage>
        <taxon>Eukaryota</taxon>
        <taxon>Sar</taxon>
        <taxon>Stramenopiles</taxon>
        <taxon>Ochrophyta</taxon>
        <taxon>Bacillariophyta</taxon>
        <taxon>Coscinodiscophyceae</taxon>
        <taxon>Thalassiosirophycidae</taxon>
        <taxon>Thalassiosirales</taxon>
        <taxon>Thalassiosiraceae</taxon>
        <taxon>Thalassiosira</taxon>
    </lineage>
</organism>
<sequence length="306" mass="34547">MKSSTMLLKEKNDTTTTTTTPTKEEIQPPPRHYSSYNIFFQLERERILQELLNVKPELSAEEIFDASNSSYTGPRPLPSRYSEIMLSKDWHIPGKATHGKISFVELSKKVSSAWSIIDPETKRFCDDACDLGLLQYKLALVEYKKKVGEVKVSKKKVAPQVVPSDSTKTKSSTNVPDPVSSLSQSDILQMLCTPISEFTSNHKLDIHADADGDTTDEEDQLDDDVIGIFTKHLQSHASPHEKSQLDIEDDEIMQMWKSSPQEVVKLKSDCFASMNRNYQHAAINYMSISERHPMPSQMCIFIAKSA</sequence>
<dbReference type="Gene3D" id="1.10.30.10">
    <property type="entry name" value="High mobility group box domain"/>
    <property type="match status" value="1"/>
</dbReference>
<evidence type="ECO:0000256" key="1">
    <source>
        <dbReference type="ARBA" id="ARBA00023125"/>
    </source>
</evidence>
<reference evidence="3 4" key="2">
    <citation type="journal article" date="2008" name="Nature">
        <title>The Phaeodactylum genome reveals the evolutionary history of diatom genomes.</title>
        <authorList>
            <person name="Bowler C."/>
            <person name="Allen A.E."/>
            <person name="Badger J.H."/>
            <person name="Grimwood J."/>
            <person name="Jabbari K."/>
            <person name="Kuo A."/>
            <person name="Maheswari U."/>
            <person name="Martens C."/>
            <person name="Maumus F."/>
            <person name="Otillar R.P."/>
            <person name="Rayko E."/>
            <person name="Salamov A."/>
            <person name="Vandepoele K."/>
            <person name="Beszteri B."/>
            <person name="Gruber A."/>
            <person name="Heijde M."/>
            <person name="Katinka M."/>
            <person name="Mock T."/>
            <person name="Valentin K."/>
            <person name="Verret F."/>
            <person name="Berges J.A."/>
            <person name="Brownlee C."/>
            <person name="Cadoret J.P."/>
            <person name="Chiovitti A."/>
            <person name="Choi C.J."/>
            <person name="Coesel S."/>
            <person name="De Martino A."/>
            <person name="Detter J.C."/>
            <person name="Durkin C."/>
            <person name="Falciatore A."/>
            <person name="Fournet J."/>
            <person name="Haruta M."/>
            <person name="Huysman M.J."/>
            <person name="Jenkins B.D."/>
            <person name="Jiroutova K."/>
            <person name="Jorgensen R.E."/>
            <person name="Joubert Y."/>
            <person name="Kaplan A."/>
            <person name="Kroger N."/>
            <person name="Kroth P.G."/>
            <person name="La Roche J."/>
            <person name="Lindquist E."/>
            <person name="Lommer M."/>
            <person name="Martin-Jezequel V."/>
            <person name="Lopez P.J."/>
            <person name="Lucas S."/>
            <person name="Mangogna M."/>
            <person name="McGinnis K."/>
            <person name="Medlin L.K."/>
            <person name="Montsant A."/>
            <person name="Oudot-Le Secq M.P."/>
            <person name="Napoli C."/>
            <person name="Obornik M."/>
            <person name="Parker M.S."/>
            <person name="Petit J.L."/>
            <person name="Porcel B.M."/>
            <person name="Poulsen N."/>
            <person name="Robison M."/>
            <person name="Rychlewski L."/>
            <person name="Rynearson T.A."/>
            <person name="Schmutz J."/>
            <person name="Shapiro H."/>
            <person name="Siaut M."/>
            <person name="Stanley M."/>
            <person name="Sussman M.R."/>
            <person name="Taylor A.R."/>
            <person name="Vardi A."/>
            <person name="von Dassow P."/>
            <person name="Vyverman W."/>
            <person name="Willis A."/>
            <person name="Wyrwicz L.S."/>
            <person name="Rokhsar D.S."/>
            <person name="Weissenbach J."/>
            <person name="Armbrust E.V."/>
            <person name="Green B.R."/>
            <person name="Van de Peer Y."/>
            <person name="Grigoriev I.V."/>
        </authorList>
    </citation>
    <scope>NUCLEOTIDE SEQUENCE [LARGE SCALE GENOMIC DNA]</scope>
    <source>
        <strain evidence="3 4">CCMP1335</strain>
    </source>
</reference>
<dbReference type="PANTHER" id="PTHR48112:SF15">
    <property type="entry name" value="HMG BOX DOMAIN-CONTAINING PROTEIN"/>
    <property type="match status" value="1"/>
</dbReference>
<dbReference type="KEGG" id="tps:THAPSDRAFT_10035"/>
<dbReference type="Proteomes" id="UP000001449">
    <property type="component" value="Chromosome 15"/>
</dbReference>
<reference evidence="3 4" key="1">
    <citation type="journal article" date="2004" name="Science">
        <title>The genome of the diatom Thalassiosira pseudonana: ecology, evolution, and metabolism.</title>
        <authorList>
            <person name="Armbrust E.V."/>
            <person name="Berges J.A."/>
            <person name="Bowler C."/>
            <person name="Green B.R."/>
            <person name="Martinez D."/>
            <person name="Putnam N.H."/>
            <person name="Zhou S."/>
            <person name="Allen A.E."/>
            <person name="Apt K.E."/>
            <person name="Bechner M."/>
            <person name="Brzezinski M.A."/>
            <person name="Chaal B.K."/>
            <person name="Chiovitti A."/>
            <person name="Davis A.K."/>
            <person name="Demarest M.S."/>
            <person name="Detter J.C."/>
            <person name="Glavina T."/>
            <person name="Goodstein D."/>
            <person name="Hadi M.Z."/>
            <person name="Hellsten U."/>
            <person name="Hildebrand M."/>
            <person name="Jenkins B.D."/>
            <person name="Jurka J."/>
            <person name="Kapitonov V.V."/>
            <person name="Kroger N."/>
            <person name="Lau W.W."/>
            <person name="Lane T.W."/>
            <person name="Larimer F.W."/>
            <person name="Lippmeier J.C."/>
            <person name="Lucas S."/>
            <person name="Medina M."/>
            <person name="Montsant A."/>
            <person name="Obornik M."/>
            <person name="Parker M.S."/>
            <person name="Palenik B."/>
            <person name="Pazour G.J."/>
            <person name="Richardson P.M."/>
            <person name="Rynearson T.A."/>
            <person name="Saito M.A."/>
            <person name="Schwartz D.C."/>
            <person name="Thamatrakoln K."/>
            <person name="Valentin K."/>
            <person name="Vardi A."/>
            <person name="Wilkerson F.P."/>
            <person name="Rokhsar D.S."/>
        </authorList>
    </citation>
    <scope>NUCLEOTIDE SEQUENCE [LARGE SCALE GENOMIC DNA]</scope>
    <source>
        <strain evidence="3 4">CCMP1335</strain>
    </source>
</reference>
<keyword evidence="1" id="KW-0238">DNA-binding</keyword>
<dbReference type="GO" id="GO:0005634">
    <property type="term" value="C:nucleus"/>
    <property type="evidence" value="ECO:0000318"/>
    <property type="project" value="GO_Central"/>
</dbReference>